<accession>A0A221W505</accession>
<keyword evidence="2" id="KW-1185">Reference proteome</keyword>
<proteinExistence type="predicted"/>
<gene>
    <name evidence="1" type="ORF">AHOG_15885</name>
</gene>
<evidence type="ECO:0000313" key="1">
    <source>
        <dbReference type="EMBL" id="ASO20803.1"/>
    </source>
</evidence>
<evidence type="ECO:0000313" key="2">
    <source>
        <dbReference type="Proteomes" id="UP000204221"/>
    </source>
</evidence>
<name>A0A221W505_9PSEU</name>
<dbReference type="RefSeq" id="WP_093942080.1">
    <property type="nucleotide sequence ID" value="NZ_CP022521.1"/>
</dbReference>
<dbReference type="AlphaFoldDB" id="A0A221W505"/>
<sequence length="115" mass="13254">MARDIAVVLLVGWQEDPFYYETKQSETYNHSLDEAEEDLLLPADLVADIAAWDDEFQAVYRPDDYRNSEFESPETEAAWYERGRVLAERVKRQSPVVVSVEYRADGAIRAGECVF</sequence>
<dbReference type="Proteomes" id="UP000204221">
    <property type="component" value="Chromosome"/>
</dbReference>
<reference evidence="1 2" key="1">
    <citation type="submission" date="2017-07" db="EMBL/GenBank/DDBJ databases">
        <title>Complete genome sequence of Actinoalloteichus hoggarensis DSM 45943, type strain of Actinoalloteichus hoggarensis.</title>
        <authorList>
            <person name="Ruckert C."/>
            <person name="Nouioui I."/>
            <person name="Willmese J."/>
            <person name="van Wezel G."/>
            <person name="Klenk H.-P."/>
            <person name="Kalinowski J."/>
            <person name="Zotchev S.B."/>
        </authorList>
    </citation>
    <scope>NUCLEOTIDE SEQUENCE [LARGE SCALE GENOMIC DNA]</scope>
    <source>
        <strain evidence="1 2">DSM 45943</strain>
    </source>
</reference>
<dbReference type="OrthoDB" id="3694201at2"/>
<dbReference type="KEGG" id="ahg:AHOG_15885"/>
<dbReference type="EMBL" id="CP022521">
    <property type="protein sequence ID" value="ASO20803.1"/>
    <property type="molecule type" value="Genomic_DNA"/>
</dbReference>
<protein>
    <submittedName>
        <fullName evidence="1">Uncharacterized protein</fullName>
    </submittedName>
</protein>
<organism evidence="1 2">
    <name type="scientific">Actinoalloteichus hoggarensis</name>
    <dbReference type="NCBI Taxonomy" id="1470176"/>
    <lineage>
        <taxon>Bacteria</taxon>
        <taxon>Bacillati</taxon>
        <taxon>Actinomycetota</taxon>
        <taxon>Actinomycetes</taxon>
        <taxon>Pseudonocardiales</taxon>
        <taxon>Pseudonocardiaceae</taxon>
        <taxon>Actinoalloteichus</taxon>
    </lineage>
</organism>